<protein>
    <submittedName>
        <fullName evidence="2">Unnamed protein product</fullName>
    </submittedName>
</protein>
<name>A0A9W7D898_9STRA</name>
<evidence type="ECO:0000313" key="2">
    <source>
        <dbReference type="EMBL" id="GMF61682.1"/>
    </source>
</evidence>
<dbReference type="Proteomes" id="UP001165121">
    <property type="component" value="Unassembled WGS sequence"/>
</dbReference>
<evidence type="ECO:0000256" key="1">
    <source>
        <dbReference type="SAM" id="MobiDB-lite"/>
    </source>
</evidence>
<sequence>MILVKEYEVADRKHLRAYEQIRIAKFWKTAVNEHNGFKINRFSHKQHYENNKIEHCEKMKQYRRENSESVSAYNRKYYEENKDKLRAKEKLRLQTRFDCECGGKYSLSSKSNHFKTQKHQKWHHAQN</sequence>
<comment type="caution">
    <text evidence="2">The sequence shown here is derived from an EMBL/GenBank/DDBJ whole genome shotgun (WGS) entry which is preliminary data.</text>
</comment>
<accession>A0A9W7D898</accession>
<reference evidence="2" key="1">
    <citation type="submission" date="2023-04" db="EMBL/GenBank/DDBJ databases">
        <title>Phytophthora fragariaefolia NBRC 109709.</title>
        <authorList>
            <person name="Ichikawa N."/>
            <person name="Sato H."/>
            <person name="Tonouchi N."/>
        </authorList>
    </citation>
    <scope>NUCLEOTIDE SEQUENCE</scope>
    <source>
        <strain evidence="2">NBRC 109709</strain>
    </source>
</reference>
<feature type="compositionally biased region" description="Basic residues" evidence="1">
    <location>
        <begin position="112"/>
        <end position="127"/>
    </location>
</feature>
<proteinExistence type="predicted"/>
<dbReference type="EMBL" id="BSXT01006009">
    <property type="protein sequence ID" value="GMF61682.1"/>
    <property type="molecule type" value="Genomic_DNA"/>
</dbReference>
<keyword evidence="3" id="KW-1185">Reference proteome</keyword>
<dbReference type="OrthoDB" id="120726at2759"/>
<evidence type="ECO:0000313" key="3">
    <source>
        <dbReference type="Proteomes" id="UP001165121"/>
    </source>
</evidence>
<gene>
    <name evidence="2" type="ORF">Pfra01_002683200</name>
</gene>
<feature type="region of interest" description="Disordered" evidence="1">
    <location>
        <begin position="108"/>
        <end position="127"/>
    </location>
</feature>
<dbReference type="AlphaFoldDB" id="A0A9W7D898"/>
<organism evidence="2 3">
    <name type="scientific">Phytophthora fragariaefolia</name>
    <dbReference type="NCBI Taxonomy" id="1490495"/>
    <lineage>
        <taxon>Eukaryota</taxon>
        <taxon>Sar</taxon>
        <taxon>Stramenopiles</taxon>
        <taxon>Oomycota</taxon>
        <taxon>Peronosporomycetes</taxon>
        <taxon>Peronosporales</taxon>
        <taxon>Peronosporaceae</taxon>
        <taxon>Phytophthora</taxon>
    </lineage>
</organism>